<feature type="signal peptide" evidence="1">
    <location>
        <begin position="1"/>
        <end position="24"/>
    </location>
</feature>
<sequence length="102" mass="10935">MIDERAAGAVLVATTLLTSTPAQALSMNDPLTEWSKGTAMDRMQIASRLGKSFNGVSESFTAGYFLKCIDDVASYGNAKAARIEDAMRECLAARMPRSPDAE</sequence>
<dbReference type="EMBL" id="LR743504">
    <property type="protein sequence ID" value="CAA2101350.1"/>
    <property type="molecule type" value="Genomic_DNA"/>
</dbReference>
<evidence type="ECO:0008006" key="3">
    <source>
        <dbReference type="Google" id="ProtNLM"/>
    </source>
</evidence>
<protein>
    <recommendedName>
        <fullName evidence="3">UrcA family protein</fullName>
    </recommendedName>
</protein>
<gene>
    <name evidence="2" type="ORF">MBUL_01132</name>
</gene>
<feature type="chain" id="PRO_5025556435" description="UrcA family protein" evidence="1">
    <location>
        <begin position="25"/>
        <end position="102"/>
    </location>
</feature>
<evidence type="ECO:0000256" key="1">
    <source>
        <dbReference type="SAM" id="SignalP"/>
    </source>
</evidence>
<reference evidence="2" key="1">
    <citation type="submission" date="2019-12" db="EMBL/GenBank/DDBJ databases">
        <authorList>
            <person name="Cremers G."/>
        </authorList>
    </citation>
    <scope>NUCLEOTIDE SEQUENCE</scope>
    <source>
        <strain evidence="2">Mbul1</strain>
    </source>
</reference>
<organism evidence="2">
    <name type="scientific">Methylobacterium bullatum</name>
    <dbReference type="NCBI Taxonomy" id="570505"/>
    <lineage>
        <taxon>Bacteria</taxon>
        <taxon>Pseudomonadati</taxon>
        <taxon>Pseudomonadota</taxon>
        <taxon>Alphaproteobacteria</taxon>
        <taxon>Hyphomicrobiales</taxon>
        <taxon>Methylobacteriaceae</taxon>
        <taxon>Methylobacterium</taxon>
    </lineage>
</organism>
<accession>A0A679IR88</accession>
<keyword evidence="1" id="KW-0732">Signal</keyword>
<name>A0A679IR88_9HYPH</name>
<dbReference type="AlphaFoldDB" id="A0A679IR88"/>
<evidence type="ECO:0000313" key="2">
    <source>
        <dbReference type="EMBL" id="CAA2101350.1"/>
    </source>
</evidence>
<proteinExistence type="predicted"/>